<evidence type="ECO:0000256" key="1">
    <source>
        <dbReference type="SAM" id="Phobius"/>
    </source>
</evidence>
<name>A0A6B8VQW9_9CORY</name>
<protein>
    <submittedName>
        <fullName evidence="3">Glucans biosynthesis protein C</fullName>
        <ecNumber evidence="3">2.1.-.-</ecNumber>
    </submittedName>
</protein>
<dbReference type="Pfam" id="PF01757">
    <property type="entry name" value="Acyl_transf_3"/>
    <property type="match status" value="1"/>
</dbReference>
<feature type="transmembrane region" description="Helical" evidence="1">
    <location>
        <begin position="178"/>
        <end position="199"/>
    </location>
</feature>
<dbReference type="Proteomes" id="UP000427071">
    <property type="component" value="Chromosome"/>
</dbReference>
<feature type="transmembrane region" description="Helical" evidence="1">
    <location>
        <begin position="94"/>
        <end position="117"/>
    </location>
</feature>
<dbReference type="AlphaFoldDB" id="A0A6B8VQW9"/>
<feature type="transmembrane region" description="Helical" evidence="1">
    <location>
        <begin position="219"/>
        <end position="237"/>
    </location>
</feature>
<evidence type="ECO:0000259" key="2">
    <source>
        <dbReference type="Pfam" id="PF01757"/>
    </source>
</evidence>
<dbReference type="EMBL" id="CP046452">
    <property type="protein sequence ID" value="QGU01977.1"/>
    <property type="molecule type" value="Genomic_DNA"/>
</dbReference>
<dbReference type="EC" id="2.1.-.-" evidence="3"/>
<feature type="transmembrane region" description="Helical" evidence="1">
    <location>
        <begin position="52"/>
        <end position="73"/>
    </location>
</feature>
<dbReference type="KEGG" id="ckw:CKALI_05535"/>
<keyword evidence="4" id="KW-1185">Reference proteome</keyword>
<feature type="transmembrane region" description="Helical" evidence="1">
    <location>
        <begin position="347"/>
        <end position="366"/>
    </location>
</feature>
<organism evidence="3 4">
    <name type="scientific">Corynebacterium kalinowskii</name>
    <dbReference type="NCBI Taxonomy" id="2675216"/>
    <lineage>
        <taxon>Bacteria</taxon>
        <taxon>Bacillati</taxon>
        <taxon>Actinomycetota</taxon>
        <taxon>Actinomycetes</taxon>
        <taxon>Mycobacteriales</taxon>
        <taxon>Corynebacteriaceae</taxon>
        <taxon>Corynebacterium</taxon>
    </lineage>
</organism>
<accession>A0A6B8VQW9</accession>
<feature type="transmembrane region" description="Helical" evidence="1">
    <location>
        <begin position="145"/>
        <end position="164"/>
    </location>
</feature>
<evidence type="ECO:0000313" key="4">
    <source>
        <dbReference type="Proteomes" id="UP000427071"/>
    </source>
</evidence>
<feature type="transmembrane region" description="Helical" evidence="1">
    <location>
        <begin position="12"/>
        <end position="32"/>
    </location>
</feature>
<dbReference type="InterPro" id="IPR002656">
    <property type="entry name" value="Acyl_transf_3_dom"/>
</dbReference>
<keyword evidence="3" id="KW-0808">Transferase</keyword>
<proteinExistence type="predicted"/>
<dbReference type="InterPro" id="IPR050623">
    <property type="entry name" value="Glucan_succinyl_AcylTrfase"/>
</dbReference>
<sequence>MSTTESTKTRIHGLDAVRAAALLLGIVLHGLMPYTAQIPWLVDDSQRAEWPLVVISAIHFFRMTLFLVLAGYFGRLVRSRRGTRSYLRDRLIRIVLPLFVFWPFAVLPLGLLAAWHASRVGKELVRPDVAGHGGALGAFDLGHLWFLWVLAQCIVIALLLRWAATKLMPESSATVRNLLARCLSARLGVLLAAIPYAITTNIQQEASGLIAPTTLMPDPVALVAYLGAFGVGWVLSSDDSALRRIGNHAWFHSAFAVVATALTLVTTGAISIGIDAPQPVWSTLQALAGWSCCFALLGLSVRYLTIFRPWVRYLADASYWMYLMHLVLLTFFEVFIAHLAWPIMVKASLNFIVTSALLLLTYRVLVRSTWLGSWLNGRKSSPSSKA</sequence>
<reference evidence="4" key="1">
    <citation type="submission" date="2019-11" db="EMBL/GenBank/DDBJ databases">
        <title>Complete genome sequence of Corynebacterium kalinowskii 1959, a novel Corynebacterium species isolated from soil of a small paddock in Vilsendorf, Germany.</title>
        <authorList>
            <person name="Schaffert L."/>
            <person name="Ruwe M."/>
            <person name="Milse J."/>
            <person name="Hanuschka K."/>
            <person name="Ortseifen V."/>
            <person name="Droste J."/>
            <person name="Brandt D."/>
            <person name="Schlueter L."/>
            <person name="Kutter Y."/>
            <person name="Vinke S."/>
            <person name="Viehoefer P."/>
            <person name="Jacob L."/>
            <person name="Luebke N.-C."/>
            <person name="Schulte-Berndt E."/>
            <person name="Hain C."/>
            <person name="Linder M."/>
            <person name="Schmidt P."/>
            <person name="Wollenschlaeger L."/>
            <person name="Luttermann T."/>
            <person name="Thieme E."/>
            <person name="Hassa J."/>
            <person name="Haak M."/>
            <person name="Wittchen M."/>
            <person name="Mentz A."/>
            <person name="Persicke M."/>
            <person name="Busche T."/>
            <person name="Ruckert C."/>
        </authorList>
    </citation>
    <scope>NUCLEOTIDE SEQUENCE [LARGE SCALE GENOMIC DNA]</scope>
    <source>
        <strain evidence="4">1959</strain>
    </source>
</reference>
<feature type="domain" description="Acyltransferase 3" evidence="2">
    <location>
        <begin position="11"/>
        <end position="359"/>
    </location>
</feature>
<feature type="transmembrane region" description="Helical" evidence="1">
    <location>
        <begin position="249"/>
        <end position="274"/>
    </location>
</feature>
<evidence type="ECO:0000313" key="3">
    <source>
        <dbReference type="EMBL" id="QGU01977.1"/>
    </source>
</evidence>
<keyword evidence="1" id="KW-0472">Membrane</keyword>
<dbReference type="PANTHER" id="PTHR36927:SF1">
    <property type="entry name" value="MDO-LIKE PROTEIN"/>
    <property type="match status" value="1"/>
</dbReference>
<feature type="transmembrane region" description="Helical" evidence="1">
    <location>
        <begin position="286"/>
        <end position="307"/>
    </location>
</feature>
<keyword evidence="1" id="KW-0812">Transmembrane</keyword>
<feature type="transmembrane region" description="Helical" evidence="1">
    <location>
        <begin position="319"/>
        <end position="341"/>
    </location>
</feature>
<dbReference type="RefSeq" id="WP_197079774.1">
    <property type="nucleotide sequence ID" value="NZ_CP046452.1"/>
</dbReference>
<keyword evidence="1" id="KW-1133">Transmembrane helix</keyword>
<gene>
    <name evidence="3" type="primary">mdoC</name>
    <name evidence="3" type="ORF">CKALI_05535</name>
</gene>
<dbReference type="PANTHER" id="PTHR36927">
    <property type="entry name" value="BLR4337 PROTEIN"/>
    <property type="match status" value="1"/>
</dbReference>
<dbReference type="GO" id="GO:0016747">
    <property type="term" value="F:acyltransferase activity, transferring groups other than amino-acyl groups"/>
    <property type="evidence" value="ECO:0007669"/>
    <property type="project" value="InterPro"/>
</dbReference>